<keyword evidence="3" id="KW-1185">Reference proteome</keyword>
<protein>
    <submittedName>
        <fullName evidence="2">Uncharacterized protein</fullName>
    </submittedName>
</protein>
<organism evidence="2 3">
    <name type="scientific">Caenorhabditis nigoni</name>
    <dbReference type="NCBI Taxonomy" id="1611254"/>
    <lineage>
        <taxon>Eukaryota</taxon>
        <taxon>Metazoa</taxon>
        <taxon>Ecdysozoa</taxon>
        <taxon>Nematoda</taxon>
        <taxon>Chromadorea</taxon>
        <taxon>Rhabditida</taxon>
        <taxon>Rhabditina</taxon>
        <taxon>Rhabditomorpha</taxon>
        <taxon>Rhabditoidea</taxon>
        <taxon>Rhabditidae</taxon>
        <taxon>Peloderinae</taxon>
        <taxon>Caenorhabditis</taxon>
    </lineage>
</organism>
<reference evidence="3" key="1">
    <citation type="submission" date="2017-10" db="EMBL/GenBank/DDBJ databases">
        <title>Rapid genome shrinkage in a self-fertile nematode reveals novel sperm competition proteins.</title>
        <authorList>
            <person name="Yin D."/>
            <person name="Schwarz E.M."/>
            <person name="Thomas C.G."/>
            <person name="Felde R.L."/>
            <person name="Korf I.F."/>
            <person name="Cutter A.D."/>
            <person name="Schartner C.M."/>
            <person name="Ralston E.J."/>
            <person name="Meyer B.J."/>
            <person name="Haag E.S."/>
        </authorList>
    </citation>
    <scope>NUCLEOTIDE SEQUENCE [LARGE SCALE GENOMIC DNA]</scope>
    <source>
        <strain evidence="3">JU1422</strain>
    </source>
</reference>
<dbReference type="Proteomes" id="UP000230233">
    <property type="component" value="Chromosome III"/>
</dbReference>
<accession>A0A2G5UQD6</accession>
<name>A0A2G5UQD6_9PELO</name>
<feature type="region of interest" description="Disordered" evidence="1">
    <location>
        <begin position="1"/>
        <end position="37"/>
    </location>
</feature>
<evidence type="ECO:0000313" key="3">
    <source>
        <dbReference type="Proteomes" id="UP000230233"/>
    </source>
</evidence>
<dbReference type="EMBL" id="PDUG01000003">
    <property type="protein sequence ID" value="PIC41663.1"/>
    <property type="molecule type" value="Genomic_DNA"/>
</dbReference>
<proteinExistence type="predicted"/>
<evidence type="ECO:0000256" key="1">
    <source>
        <dbReference type="SAM" id="MobiDB-lite"/>
    </source>
</evidence>
<dbReference type="OrthoDB" id="418911at2759"/>
<dbReference type="AlphaFoldDB" id="A0A2G5UQD6"/>
<sequence>MQISKLRRAMDLPPTAANRPSRTQKADSKREGKHKALDLENDRANLSFLILTSKLNPVLLNAHGKTIVETAKGFNLKNVYDTTKVILTTTNPRLNNNFFCGKGFNNSYGGKTTEVLRTLCIETSQIKSEEDVKELEGNLEKCSSAILRGIGKSLKTNEQLFTADQLATDAPELEVEIKTQLANSSWTSKRLTVDNTNVGRENKWKMTDKSEFMKLEEAVEVHKKTEVVTRDEMERYLKGNESTSLRMWISPTNSSQSNTR</sequence>
<gene>
    <name evidence="2" type="primary">Cnig_chr_III.g9008</name>
    <name evidence="2" type="ORF">B9Z55_009008</name>
</gene>
<dbReference type="Gene3D" id="2.60.120.650">
    <property type="entry name" value="Cupin"/>
    <property type="match status" value="1"/>
</dbReference>
<comment type="caution">
    <text evidence="2">The sequence shown here is derived from an EMBL/GenBank/DDBJ whole genome shotgun (WGS) entry which is preliminary data.</text>
</comment>
<feature type="compositionally biased region" description="Basic and acidic residues" evidence="1">
    <location>
        <begin position="24"/>
        <end position="37"/>
    </location>
</feature>
<evidence type="ECO:0000313" key="2">
    <source>
        <dbReference type="EMBL" id="PIC41663.1"/>
    </source>
</evidence>